<dbReference type="RefSeq" id="WP_221288760.1">
    <property type="nucleotide sequence ID" value="NZ_AP024597.1"/>
</dbReference>
<dbReference type="Proteomes" id="UP000825123">
    <property type="component" value="Chromosome"/>
</dbReference>
<dbReference type="AlphaFoldDB" id="A0A8D5ZHS6"/>
<keyword evidence="3" id="KW-1185">Reference proteome</keyword>
<evidence type="ECO:0000313" key="2">
    <source>
        <dbReference type="EMBL" id="BCU68850.1"/>
    </source>
</evidence>
<evidence type="ECO:0000259" key="1">
    <source>
        <dbReference type="Pfam" id="PF01850"/>
    </source>
</evidence>
<reference evidence="2 3" key="1">
    <citation type="submission" date="2021-04" db="EMBL/GenBank/DDBJ databases">
        <title>Complete genome sequence of Stygiolobus sp. KN-1.</title>
        <authorList>
            <person name="Nakamura K."/>
            <person name="Sakai H."/>
            <person name="Kurosawa N."/>
        </authorList>
    </citation>
    <scope>NUCLEOTIDE SEQUENCE [LARGE SCALE GENOMIC DNA]</scope>
    <source>
        <strain evidence="2 3">KN-1</strain>
    </source>
</reference>
<dbReference type="Gene3D" id="3.40.50.1010">
    <property type="entry name" value="5'-nuclease"/>
    <property type="match status" value="1"/>
</dbReference>
<gene>
    <name evidence="2" type="ORF">KN1_01470</name>
</gene>
<name>A0A8D5ZHS6_9CREN</name>
<dbReference type="InterPro" id="IPR029060">
    <property type="entry name" value="PIN-like_dom_sf"/>
</dbReference>
<dbReference type="PANTHER" id="PTHR39677">
    <property type="entry name" value="RIBONUCLEASE VAPC6"/>
    <property type="match status" value="1"/>
</dbReference>
<dbReference type="EMBL" id="AP024597">
    <property type="protein sequence ID" value="BCU68850.1"/>
    <property type="molecule type" value="Genomic_DNA"/>
</dbReference>
<dbReference type="GeneID" id="66161898"/>
<dbReference type="SUPFAM" id="SSF88723">
    <property type="entry name" value="PIN domain-like"/>
    <property type="match status" value="1"/>
</dbReference>
<sequence length="154" mass="17612">MQKGEKKKKFSAVIDTGVLIEYINEKSENHEKVKELIDSSDSTLYVTPISLSEVLYVSYRIYKVAGLNDANNRAKDFVKWLSFKLNVTDINQNIIIEAGEIKEKYGIALPDCYVIATANYLKVKALFKKEKEIVQIIDELRKDLGCIITFIDEI</sequence>
<dbReference type="InterPro" id="IPR002716">
    <property type="entry name" value="PIN_dom"/>
</dbReference>
<dbReference type="Pfam" id="PF01850">
    <property type="entry name" value="PIN"/>
    <property type="match status" value="1"/>
</dbReference>
<proteinExistence type="predicted"/>
<accession>A0A8D5ZHS6</accession>
<dbReference type="PANTHER" id="PTHR39677:SF4">
    <property type="entry name" value="RIBONUCLEASE VAPC6"/>
    <property type="match status" value="1"/>
</dbReference>
<protein>
    <submittedName>
        <fullName evidence="2">PIN domain nuclease</fullName>
    </submittedName>
</protein>
<organism evidence="2 3">
    <name type="scientific">Stygiolobus caldivivus</name>
    <dbReference type="NCBI Taxonomy" id="2824673"/>
    <lineage>
        <taxon>Archaea</taxon>
        <taxon>Thermoproteota</taxon>
        <taxon>Thermoprotei</taxon>
        <taxon>Sulfolobales</taxon>
        <taxon>Sulfolobaceae</taxon>
        <taxon>Stygiolobus</taxon>
    </lineage>
</organism>
<dbReference type="KEGG" id="csty:KN1_01470"/>
<feature type="domain" description="PIN" evidence="1">
    <location>
        <begin position="13"/>
        <end position="129"/>
    </location>
</feature>
<evidence type="ECO:0000313" key="3">
    <source>
        <dbReference type="Proteomes" id="UP000825123"/>
    </source>
</evidence>